<dbReference type="Pfam" id="PF05975">
    <property type="entry name" value="EcsB"/>
    <property type="match status" value="1"/>
</dbReference>
<organism evidence="2 3">
    <name type="scientific">Gracilibacillus halophilus YIM-C55.5</name>
    <dbReference type="NCBI Taxonomy" id="1308866"/>
    <lineage>
        <taxon>Bacteria</taxon>
        <taxon>Bacillati</taxon>
        <taxon>Bacillota</taxon>
        <taxon>Bacilli</taxon>
        <taxon>Bacillales</taxon>
        <taxon>Bacillaceae</taxon>
        <taxon>Gracilibacillus</taxon>
    </lineage>
</organism>
<feature type="transmembrane region" description="Helical" evidence="1">
    <location>
        <begin position="311"/>
        <end position="330"/>
    </location>
</feature>
<dbReference type="RefSeq" id="WP_003472724.1">
    <property type="nucleotide sequence ID" value="NZ_APML01000061.1"/>
</dbReference>
<feature type="transmembrane region" description="Helical" evidence="1">
    <location>
        <begin position="171"/>
        <end position="186"/>
    </location>
</feature>
<feature type="transmembrane region" description="Helical" evidence="1">
    <location>
        <begin position="351"/>
        <end position="373"/>
    </location>
</feature>
<feature type="transmembrane region" description="Helical" evidence="1">
    <location>
        <begin position="21"/>
        <end position="46"/>
    </location>
</feature>
<keyword evidence="1" id="KW-1133">Transmembrane helix</keyword>
<dbReference type="OrthoDB" id="2447941at2"/>
<dbReference type="eggNOG" id="COG4473">
    <property type="taxonomic scope" value="Bacteria"/>
</dbReference>
<dbReference type="Proteomes" id="UP000012283">
    <property type="component" value="Unassembled WGS sequence"/>
</dbReference>
<feature type="transmembrane region" description="Helical" evidence="1">
    <location>
        <begin position="192"/>
        <end position="208"/>
    </location>
</feature>
<evidence type="ECO:0000313" key="2">
    <source>
        <dbReference type="EMBL" id="ENH96028.1"/>
    </source>
</evidence>
<dbReference type="AlphaFoldDB" id="N4W725"/>
<feature type="transmembrane region" description="Helical" evidence="1">
    <location>
        <begin position="104"/>
        <end position="126"/>
    </location>
</feature>
<keyword evidence="3" id="KW-1185">Reference proteome</keyword>
<keyword evidence="1" id="KW-0812">Transmembrane</keyword>
<feature type="transmembrane region" description="Helical" evidence="1">
    <location>
        <begin position="286"/>
        <end position="305"/>
    </location>
</feature>
<feature type="transmembrane region" description="Helical" evidence="1">
    <location>
        <begin position="138"/>
        <end position="159"/>
    </location>
</feature>
<feature type="transmembrane region" description="Helical" evidence="1">
    <location>
        <begin position="58"/>
        <end position="76"/>
    </location>
</feature>
<evidence type="ECO:0000256" key="1">
    <source>
        <dbReference type="SAM" id="Phobius"/>
    </source>
</evidence>
<proteinExistence type="predicted"/>
<dbReference type="PIRSF" id="PIRSF037259">
    <property type="entry name" value="EcsB_ABC"/>
    <property type="match status" value="1"/>
</dbReference>
<feature type="transmembrane region" description="Helical" evidence="1">
    <location>
        <begin position="379"/>
        <end position="399"/>
    </location>
</feature>
<evidence type="ECO:0000313" key="3">
    <source>
        <dbReference type="Proteomes" id="UP000012283"/>
    </source>
</evidence>
<dbReference type="GO" id="GO:0016020">
    <property type="term" value="C:membrane"/>
    <property type="evidence" value="ECO:0007669"/>
    <property type="project" value="InterPro"/>
</dbReference>
<dbReference type="InterPro" id="IPR010288">
    <property type="entry name" value="EcsB_ABC"/>
</dbReference>
<dbReference type="PATRIC" id="fig|1308866.3.peg.2611"/>
<dbReference type="STRING" id="1308866.J416_12914"/>
<accession>N4W725</accession>
<name>N4W725_9BACI</name>
<keyword evidence="1" id="KW-0472">Membrane</keyword>
<comment type="caution">
    <text evidence="2">The sequence shown here is derived from an EMBL/GenBank/DDBJ whole genome shotgun (WGS) entry which is preliminary data.</text>
</comment>
<protein>
    <submittedName>
        <fullName evidence="2">ABC-type transport system permease</fullName>
    </submittedName>
</protein>
<reference evidence="2 3" key="1">
    <citation type="submission" date="2013-03" db="EMBL/GenBank/DDBJ databases">
        <title>Draft genome sequence of Gracibacillus halophilus YIM-C55.5, a moderately halophilic and thermophilic organism from the Xiaochaidamu salt lake.</title>
        <authorList>
            <person name="Sugumar T."/>
            <person name="Polireddy D.R."/>
            <person name="Antony A."/>
            <person name="Madhava Y.R."/>
            <person name="Sivakumar N."/>
        </authorList>
    </citation>
    <scope>NUCLEOTIDE SEQUENCE [LARGE SCALE GENOMIC DNA]</scope>
    <source>
        <strain evidence="2 3">YIM-C55.5</strain>
    </source>
</reference>
<sequence>MFDAKQLFKNRLSGHMKELSRYLRYILTGHFMIAMVFILSAMSVFYQQWLENLPTDFPAAWVIALVLSFVTTYSPIQNFLKKADIVFLIPAEYNMGPYFFRTLLYSYVTQLYVFFLVGAALAPLYFAAYPERQTSSYGLLLLVLLVIKAWSLIANWWMLRIRERSMRMMDHLVRYFLIMVMLFFYIHQALLFTLLVTALFVVLILFNYQESRKSVALQWDILIERDYLRMRSFYRLANMFTDVGHIETEVKKRHWLARLLTRSIPFQQSHTFTYLYRLTTARSGEYLGLWLRLTVIGALAMYYVPNMWLKVIFAWLFLYMTWIQMVPLFNHHRLIVWVDLYPIRFHERKKAVKVWITQLIAVQTVLFVLLLLFSDSVQAGVLVAITSAVLLFGAGPIYLNQKLR</sequence>
<gene>
    <name evidence="2" type="ORF">J416_12914</name>
</gene>
<dbReference type="EMBL" id="APML01000061">
    <property type="protein sequence ID" value="ENH96028.1"/>
    <property type="molecule type" value="Genomic_DNA"/>
</dbReference>